<evidence type="ECO:0000256" key="1">
    <source>
        <dbReference type="ARBA" id="ARBA00004167"/>
    </source>
</evidence>
<feature type="signal peptide" evidence="7">
    <location>
        <begin position="1"/>
        <end position="22"/>
    </location>
</feature>
<evidence type="ECO:0000313" key="9">
    <source>
        <dbReference type="EMBL" id="QLL32080.1"/>
    </source>
</evidence>
<evidence type="ECO:0000256" key="3">
    <source>
        <dbReference type="ARBA" id="ARBA00022989"/>
    </source>
</evidence>
<proteinExistence type="predicted"/>
<evidence type="ECO:0000256" key="7">
    <source>
        <dbReference type="SAM" id="SignalP"/>
    </source>
</evidence>
<dbReference type="Pfam" id="PF20520">
    <property type="entry name" value="Ac45-VOA1_TM"/>
    <property type="match status" value="1"/>
</dbReference>
<evidence type="ECO:0000259" key="8">
    <source>
        <dbReference type="Pfam" id="PF20520"/>
    </source>
</evidence>
<sequence>MVGRSLALAAAVVLQIVSQVVASTSYVSLRSENNADVSSVSELISQANEEAPIVIFRFTDYPIVEAWKLDEGHAPYLAGFLESGNAYQEDFSFDELYTDAESEVFNLGDLTLSASELLYNYDLKGKSVVLFNFDRSNYELGSVDEFMESAYLFLADSIDGIEKVVLNVARTANLHRSTASDRSTERAKVEQEKEKPGEGDDGALSTIWTEGLIMCLIVSLLLLAILVVAISWMSSMEISYGALERSTNPLKKTK</sequence>
<protein>
    <recommendedName>
        <fullName evidence="8">V-type proton ATPase subunit S1/VOA1 transmembrane domain-containing protein</fullName>
    </recommendedName>
</protein>
<dbReference type="InterPro" id="IPR046756">
    <property type="entry name" value="VAS1/VOA1_TM"/>
</dbReference>
<keyword evidence="7" id="KW-0732">Signal</keyword>
<dbReference type="OrthoDB" id="9985059at2759"/>
<evidence type="ECO:0000313" key="10">
    <source>
        <dbReference type="Proteomes" id="UP000515788"/>
    </source>
</evidence>
<keyword evidence="4 6" id="KW-0472">Membrane</keyword>
<dbReference type="GeneID" id="59325217"/>
<accession>A0A7G3ZEZ4</accession>
<name>A0A7G3ZEZ4_9SACH</name>
<dbReference type="AlphaFoldDB" id="A0A7G3ZEZ4"/>
<feature type="compositionally biased region" description="Basic and acidic residues" evidence="5">
    <location>
        <begin position="178"/>
        <end position="198"/>
    </location>
</feature>
<dbReference type="Proteomes" id="UP000515788">
    <property type="component" value="Chromosome 3"/>
</dbReference>
<dbReference type="EMBL" id="CP059248">
    <property type="protein sequence ID" value="QLL32080.1"/>
    <property type="molecule type" value="Genomic_DNA"/>
</dbReference>
<feature type="chain" id="PRO_5029013084" description="V-type proton ATPase subunit S1/VOA1 transmembrane domain-containing protein" evidence="7">
    <location>
        <begin position="23"/>
        <end position="254"/>
    </location>
</feature>
<dbReference type="KEGG" id="tgb:HG536_0C02490"/>
<feature type="region of interest" description="Disordered" evidence="5">
    <location>
        <begin position="177"/>
        <end position="201"/>
    </location>
</feature>
<keyword evidence="2 6" id="KW-0812">Transmembrane</keyword>
<comment type="subcellular location">
    <subcellularLocation>
        <location evidence="1">Membrane</location>
        <topology evidence="1">Single-pass membrane protein</topology>
    </subcellularLocation>
</comment>
<evidence type="ECO:0000256" key="5">
    <source>
        <dbReference type="SAM" id="MobiDB-lite"/>
    </source>
</evidence>
<dbReference type="GO" id="GO:0016020">
    <property type="term" value="C:membrane"/>
    <property type="evidence" value="ECO:0007669"/>
    <property type="project" value="UniProtKB-SubCell"/>
</dbReference>
<keyword evidence="10" id="KW-1185">Reference proteome</keyword>
<gene>
    <name evidence="9" type="ORF">HG536_0C02490</name>
</gene>
<reference evidence="9 10" key="1">
    <citation type="submission" date="2020-06" db="EMBL/GenBank/DDBJ databases">
        <title>The yeast mating-type switching endonuclease HO is a domesticated member of an unorthodox homing genetic element family.</title>
        <authorList>
            <person name="Coughlan A.Y."/>
            <person name="Lombardi L."/>
            <person name="Braun-Galleani S."/>
            <person name="Martos A.R."/>
            <person name="Galeote V."/>
            <person name="Bigey F."/>
            <person name="Dequin S."/>
            <person name="Byrne K.P."/>
            <person name="Wolfe K.H."/>
        </authorList>
    </citation>
    <scope>NUCLEOTIDE SEQUENCE [LARGE SCALE GENOMIC DNA]</scope>
    <source>
        <strain evidence="9 10">CBS764</strain>
    </source>
</reference>
<dbReference type="RefSeq" id="XP_037138755.1">
    <property type="nucleotide sequence ID" value="XM_037282860.1"/>
</dbReference>
<keyword evidence="3 6" id="KW-1133">Transmembrane helix</keyword>
<evidence type="ECO:0000256" key="2">
    <source>
        <dbReference type="ARBA" id="ARBA00022692"/>
    </source>
</evidence>
<feature type="transmembrane region" description="Helical" evidence="6">
    <location>
        <begin position="211"/>
        <end position="233"/>
    </location>
</feature>
<feature type="domain" description="V-type proton ATPase subunit S1/VOA1 transmembrane" evidence="8">
    <location>
        <begin position="207"/>
        <end position="244"/>
    </location>
</feature>
<evidence type="ECO:0000256" key="6">
    <source>
        <dbReference type="SAM" id="Phobius"/>
    </source>
</evidence>
<evidence type="ECO:0000256" key="4">
    <source>
        <dbReference type="ARBA" id="ARBA00023136"/>
    </source>
</evidence>
<organism evidence="9 10">
    <name type="scientific">Torulaspora globosa</name>
    <dbReference type="NCBI Taxonomy" id="48254"/>
    <lineage>
        <taxon>Eukaryota</taxon>
        <taxon>Fungi</taxon>
        <taxon>Dikarya</taxon>
        <taxon>Ascomycota</taxon>
        <taxon>Saccharomycotina</taxon>
        <taxon>Saccharomycetes</taxon>
        <taxon>Saccharomycetales</taxon>
        <taxon>Saccharomycetaceae</taxon>
        <taxon>Torulaspora</taxon>
    </lineage>
</organism>